<dbReference type="SFLD" id="SFLDS00029">
    <property type="entry name" value="Radical_SAM"/>
    <property type="match status" value="1"/>
</dbReference>
<evidence type="ECO:0000256" key="3">
    <source>
        <dbReference type="ARBA" id="ARBA00023014"/>
    </source>
</evidence>
<dbReference type="Proteomes" id="UP000318704">
    <property type="component" value="Chromosome"/>
</dbReference>
<dbReference type="InterPro" id="IPR006638">
    <property type="entry name" value="Elp3/MiaA/NifB-like_rSAM"/>
</dbReference>
<dbReference type="Gene3D" id="3.80.30.30">
    <property type="match status" value="1"/>
</dbReference>
<dbReference type="InterPro" id="IPR040086">
    <property type="entry name" value="MJ0683-like"/>
</dbReference>
<name>A0A517W0P3_9PLAN</name>
<dbReference type="SUPFAM" id="SSF102114">
    <property type="entry name" value="Radical SAM enzymes"/>
    <property type="match status" value="1"/>
</dbReference>
<accession>A0A517W0P3</accession>
<dbReference type="RefSeq" id="WP_144987791.1">
    <property type="nucleotide sequence ID" value="NZ_CP037920.1"/>
</dbReference>
<evidence type="ECO:0000313" key="7">
    <source>
        <dbReference type="Proteomes" id="UP000318704"/>
    </source>
</evidence>
<dbReference type="CDD" id="cd01335">
    <property type="entry name" value="Radical_SAM"/>
    <property type="match status" value="1"/>
</dbReference>
<sequence length="367" mass="41591">MSVRCFINSSQPPQAKGRGSQINPPNRFLPVLYEQDFEQLEHDTEYLEGLRHLPTKYYPDHSLSLVMENQSPDIGFRYSVNPYRGCAHGCAYCYARPTHEYHGLSAGTDFETKIFVKERAPELFRDWLARDQWSPEVIVFSGVTDCYQPAEKQFELTRSCLKIAAEARQPISIITKNALILRDLDLLSRMAEDRIIAVNVSITTLQQELTRTLEPRTSAPAARLRTVRELSQAGVPVNVMVAPVIPGLNDSEIPQILEAAADAGAQTAHYVLLRLPYTVKPVFLEWLERTRPDEKARIESRIRACRDGNLYTAQFGKRMKGTGTLAEQIGKLFRVFAKKHGLDQSLPALETKYFRPPLPTSGQLRLF</sequence>
<dbReference type="InterPro" id="IPR058240">
    <property type="entry name" value="rSAM_sf"/>
</dbReference>
<evidence type="ECO:0000313" key="6">
    <source>
        <dbReference type="EMBL" id="QDT98822.1"/>
    </source>
</evidence>
<protein>
    <submittedName>
        <fullName evidence="6">Radical SAM superfamily protein</fullName>
    </submittedName>
</protein>
<gene>
    <name evidence="6" type="ORF">V144x_43310</name>
</gene>
<dbReference type="SMART" id="SM00729">
    <property type="entry name" value="Elp3"/>
    <property type="match status" value="1"/>
</dbReference>
<feature type="region of interest" description="Disordered" evidence="4">
    <location>
        <begin position="1"/>
        <end position="23"/>
    </location>
</feature>
<reference evidence="6 7" key="1">
    <citation type="submission" date="2019-03" db="EMBL/GenBank/DDBJ databases">
        <title>Deep-cultivation of Planctomycetes and their phenomic and genomic characterization uncovers novel biology.</title>
        <authorList>
            <person name="Wiegand S."/>
            <person name="Jogler M."/>
            <person name="Boedeker C."/>
            <person name="Pinto D."/>
            <person name="Vollmers J."/>
            <person name="Rivas-Marin E."/>
            <person name="Kohn T."/>
            <person name="Peeters S.H."/>
            <person name="Heuer A."/>
            <person name="Rast P."/>
            <person name="Oberbeckmann S."/>
            <person name="Bunk B."/>
            <person name="Jeske O."/>
            <person name="Meyerdierks A."/>
            <person name="Storesund J.E."/>
            <person name="Kallscheuer N."/>
            <person name="Luecker S."/>
            <person name="Lage O.M."/>
            <person name="Pohl T."/>
            <person name="Merkel B.J."/>
            <person name="Hornburger P."/>
            <person name="Mueller R.-W."/>
            <person name="Bruemmer F."/>
            <person name="Labrenz M."/>
            <person name="Spormann A.M."/>
            <person name="Op den Camp H."/>
            <person name="Overmann J."/>
            <person name="Amann R."/>
            <person name="Jetten M.S.M."/>
            <person name="Mascher T."/>
            <person name="Medema M.H."/>
            <person name="Devos D.P."/>
            <person name="Kaster A.-K."/>
            <person name="Ovreas L."/>
            <person name="Rohde M."/>
            <person name="Galperin M.Y."/>
            <person name="Jogler C."/>
        </authorList>
    </citation>
    <scope>NUCLEOTIDE SEQUENCE [LARGE SCALE GENOMIC DNA]</scope>
    <source>
        <strain evidence="6 7">V144</strain>
    </source>
</reference>
<dbReference type="PANTHER" id="PTHR43432">
    <property type="entry name" value="SLR0285 PROTEIN"/>
    <property type="match status" value="1"/>
</dbReference>
<keyword evidence="1" id="KW-0479">Metal-binding</keyword>
<dbReference type="AlphaFoldDB" id="A0A517W0P3"/>
<dbReference type="KEGG" id="gaw:V144x_43310"/>
<dbReference type="GO" id="GO:0003824">
    <property type="term" value="F:catalytic activity"/>
    <property type="evidence" value="ECO:0007669"/>
    <property type="project" value="InterPro"/>
</dbReference>
<evidence type="ECO:0000256" key="2">
    <source>
        <dbReference type="ARBA" id="ARBA00023004"/>
    </source>
</evidence>
<dbReference type="PROSITE" id="PS51918">
    <property type="entry name" value="RADICAL_SAM"/>
    <property type="match status" value="1"/>
</dbReference>
<dbReference type="PANTHER" id="PTHR43432:SF3">
    <property type="entry name" value="SLR0285 PROTEIN"/>
    <property type="match status" value="1"/>
</dbReference>
<dbReference type="GO" id="GO:0051536">
    <property type="term" value="F:iron-sulfur cluster binding"/>
    <property type="evidence" value="ECO:0007669"/>
    <property type="project" value="UniProtKB-KW"/>
</dbReference>
<evidence type="ECO:0000259" key="5">
    <source>
        <dbReference type="PROSITE" id="PS51918"/>
    </source>
</evidence>
<evidence type="ECO:0000256" key="4">
    <source>
        <dbReference type="SAM" id="MobiDB-lite"/>
    </source>
</evidence>
<feature type="domain" description="Radical SAM core" evidence="5">
    <location>
        <begin position="72"/>
        <end position="309"/>
    </location>
</feature>
<dbReference type="Pfam" id="PF04055">
    <property type="entry name" value="Radical_SAM"/>
    <property type="match status" value="1"/>
</dbReference>
<keyword evidence="3" id="KW-0411">Iron-sulfur</keyword>
<organism evidence="6 7">
    <name type="scientific">Gimesia aquarii</name>
    <dbReference type="NCBI Taxonomy" id="2527964"/>
    <lineage>
        <taxon>Bacteria</taxon>
        <taxon>Pseudomonadati</taxon>
        <taxon>Planctomycetota</taxon>
        <taxon>Planctomycetia</taxon>
        <taxon>Planctomycetales</taxon>
        <taxon>Planctomycetaceae</taxon>
        <taxon>Gimesia</taxon>
    </lineage>
</organism>
<dbReference type="InterPro" id="IPR007197">
    <property type="entry name" value="rSAM"/>
</dbReference>
<keyword evidence="2" id="KW-0408">Iron</keyword>
<evidence type="ECO:0000256" key="1">
    <source>
        <dbReference type="ARBA" id="ARBA00022723"/>
    </source>
</evidence>
<dbReference type="GO" id="GO:0046872">
    <property type="term" value="F:metal ion binding"/>
    <property type="evidence" value="ECO:0007669"/>
    <property type="project" value="UniProtKB-KW"/>
</dbReference>
<dbReference type="NCBIfam" id="NF033668">
    <property type="entry name" value="rSAM_PA0069"/>
    <property type="match status" value="1"/>
</dbReference>
<proteinExistence type="predicted"/>
<dbReference type="SFLD" id="SFLDG01084">
    <property type="entry name" value="Uncharacterised_Radical_SAM_Su"/>
    <property type="match status" value="1"/>
</dbReference>
<dbReference type="EMBL" id="CP037920">
    <property type="protein sequence ID" value="QDT98822.1"/>
    <property type="molecule type" value="Genomic_DNA"/>
</dbReference>